<evidence type="ECO:0000259" key="6">
    <source>
        <dbReference type="PROSITE" id="PS50830"/>
    </source>
</evidence>
<accession>K0R2A1</accession>
<dbReference type="GO" id="GO:0003723">
    <property type="term" value="F:RNA binding"/>
    <property type="evidence" value="ECO:0007669"/>
    <property type="project" value="UniProtKB-UniRule"/>
</dbReference>
<evidence type="ECO:0000256" key="1">
    <source>
        <dbReference type="ARBA" id="ARBA00004496"/>
    </source>
</evidence>
<dbReference type="PANTHER" id="PTHR12302">
    <property type="entry name" value="EBNA2 BINDING PROTEIN P100"/>
    <property type="match status" value="1"/>
</dbReference>
<proteinExistence type="predicted"/>
<evidence type="ECO:0008006" key="9">
    <source>
        <dbReference type="Google" id="ProtNLM"/>
    </source>
</evidence>
<dbReference type="GO" id="GO:0004518">
    <property type="term" value="F:nuclease activity"/>
    <property type="evidence" value="ECO:0007669"/>
    <property type="project" value="TreeGrafter"/>
</dbReference>
<dbReference type="GO" id="GO:0005829">
    <property type="term" value="C:cytosol"/>
    <property type="evidence" value="ECO:0007669"/>
    <property type="project" value="UniProtKB-UniRule"/>
</dbReference>
<evidence type="ECO:0000256" key="4">
    <source>
        <dbReference type="PIRNR" id="PIRNR017179"/>
    </source>
</evidence>
<dbReference type="PIRSF" id="PIRSF017179">
    <property type="entry name" value="RISC-Tudor-SN"/>
    <property type="match status" value="1"/>
</dbReference>
<evidence type="ECO:0000256" key="3">
    <source>
        <dbReference type="ARBA" id="ARBA00022737"/>
    </source>
</evidence>
<evidence type="ECO:0000259" key="5">
    <source>
        <dbReference type="PROSITE" id="PS50304"/>
    </source>
</evidence>
<dbReference type="GO" id="GO:0031332">
    <property type="term" value="C:RNAi effector complex"/>
    <property type="evidence" value="ECO:0007669"/>
    <property type="project" value="InterPro"/>
</dbReference>
<dbReference type="Gene3D" id="2.40.50.90">
    <property type="match status" value="5"/>
</dbReference>
<comment type="caution">
    <text evidence="7">The sequence shown here is derived from an EMBL/GenBank/DDBJ whole genome shotgun (WGS) entry which is preliminary data.</text>
</comment>
<dbReference type="GO" id="GO:0031047">
    <property type="term" value="P:regulatory ncRNA-mediated gene silencing"/>
    <property type="evidence" value="ECO:0007669"/>
    <property type="project" value="UniProtKB-UniRule"/>
</dbReference>
<name>K0R2A1_THAOC</name>
<dbReference type="Proteomes" id="UP000266841">
    <property type="component" value="Unassembled WGS sequence"/>
</dbReference>
<dbReference type="SMART" id="SM00333">
    <property type="entry name" value="TUDOR"/>
    <property type="match status" value="1"/>
</dbReference>
<feature type="domain" description="Tudor" evidence="5">
    <location>
        <begin position="733"/>
        <end position="803"/>
    </location>
</feature>
<organism evidence="7 8">
    <name type="scientific">Thalassiosira oceanica</name>
    <name type="common">Marine diatom</name>
    <dbReference type="NCBI Taxonomy" id="159749"/>
    <lineage>
        <taxon>Eukaryota</taxon>
        <taxon>Sar</taxon>
        <taxon>Stramenopiles</taxon>
        <taxon>Ochrophyta</taxon>
        <taxon>Bacillariophyta</taxon>
        <taxon>Coscinodiscophyceae</taxon>
        <taxon>Thalassiosirophycidae</taxon>
        <taxon>Thalassiosirales</taxon>
        <taxon>Thalassiosiraceae</taxon>
        <taxon>Thalassiosira</taxon>
    </lineage>
</organism>
<dbReference type="PROSITE" id="PS50304">
    <property type="entry name" value="TUDOR"/>
    <property type="match status" value="1"/>
</dbReference>
<dbReference type="GO" id="GO:0006402">
    <property type="term" value="P:mRNA catabolic process"/>
    <property type="evidence" value="ECO:0007669"/>
    <property type="project" value="UniProtKB-UniRule"/>
</dbReference>
<dbReference type="SMART" id="SM00318">
    <property type="entry name" value="SNc"/>
    <property type="match status" value="4"/>
</dbReference>
<evidence type="ECO:0000256" key="2">
    <source>
        <dbReference type="ARBA" id="ARBA00022490"/>
    </source>
</evidence>
<feature type="domain" description="TNase-like" evidence="6">
    <location>
        <begin position="353"/>
        <end position="503"/>
    </location>
</feature>
<dbReference type="InterPro" id="IPR016685">
    <property type="entry name" value="Silence_cplx_Nase-comp_TudorSN"/>
</dbReference>
<dbReference type="InterPro" id="IPR016071">
    <property type="entry name" value="Staphylococal_nuclease_OB-fold"/>
</dbReference>
<dbReference type="InterPro" id="IPR035437">
    <property type="entry name" value="SNase_OB-fold_sf"/>
</dbReference>
<dbReference type="Gene3D" id="2.30.30.140">
    <property type="match status" value="1"/>
</dbReference>
<dbReference type="FunFam" id="2.40.50.90:FF:000010">
    <property type="entry name" value="Ribonuclease"/>
    <property type="match status" value="1"/>
</dbReference>
<protein>
    <recommendedName>
        <fullName evidence="9">Tudor domain-containing protein</fullName>
    </recommendedName>
</protein>
<dbReference type="PANTHER" id="PTHR12302:SF2">
    <property type="entry name" value="STAPHYLOCOCCAL NUCLEASE DOMAIN-CONTAINING PROTEIN 1"/>
    <property type="match status" value="1"/>
</dbReference>
<sequence>MVAILPFHGQAKVKSVLSGDTVVLVGKKGSNTTHAPEVTFTFEKVNAPRMASKANSNVDDPGAFSSREWLRNICVGKTVSFETRKQGASAGDRVYGLLFVPDPMTDSKQWNLSVESVRRGFCTPKTLGGANNDDDDADANGGEDYERALQLAYKEAVSSQVGVHSPKPVVRKLMNAGDEFQAITLVEKSKRICTGGSVKCVIEYVFDGSRYRCLVTDPELESAGLLYGSFTLILAGVACPRVGNPRLNPPSPSEPHADAAREFVELRLLQRELKISLHGTDKSGACVVGTVHHPRGSIGCELLKSGLGRISDWTIRMMPPGDVPPLRIAENGAKRANLGVFESYKPPTLTGASEFTGTVVEIISGDTMMILPQGEVFDDDKKLKKVSLASIRAPRAGNERTGKPDEPFAFECKDRLRLLAVGKSAKVNIHYEKEIPMSGNKTEKRQFGTVSIGKRPDIGEVLVSEGLATTQRHRDDDEKSARYDELVAAESISKATGKGVHSSKEYKKKTINDLSDPKKAKTSAGALQRAGMTKAVVDYVFNGSRFKLRVPSENCFVMFALSNVRCPQPSPNAAAVSRGQARAAEPFGDASKRHSRINVLQRQVEIQCTGVTNGGVMTGNLFVGQGAQRRDYSIELVASGLATVDQRKIDYGEAPKVLIDSQSAAQNNRLGIWSVKQVVKDEPKAKTFENAEDQLVNIQISEICSGNHFFFRVIGDDSSKVIDDSMKLFTENNGTSGAPCEIKPGKVVAALFKDGSTSSWYRAKIIEQTDKGKVKVLFVDHGNVSTVSPASQLRPLDMALGTDQIPAVAKEAVLAMTKVRSLEEEDGLDAARCLQGIAWGKDLKARLHGESDGQLLVTLFEGDAETSSINEKLVIEGLARVPNRKEMYDAGRGNSSLNKLKKELQSAQDKARKMRKGIWIYGEIPEEDEE</sequence>
<gene>
    <name evidence="7" type="ORF">THAOC_36119</name>
</gene>
<dbReference type="GO" id="GO:0005634">
    <property type="term" value="C:nucleus"/>
    <property type="evidence" value="ECO:0007669"/>
    <property type="project" value="TreeGrafter"/>
</dbReference>
<dbReference type="OrthoDB" id="10023235at2759"/>
<dbReference type="eggNOG" id="KOG2039">
    <property type="taxonomic scope" value="Eukaryota"/>
</dbReference>
<dbReference type="EMBL" id="AGNL01048641">
    <property type="protein sequence ID" value="EJK45269.1"/>
    <property type="molecule type" value="Genomic_DNA"/>
</dbReference>
<keyword evidence="8" id="KW-1185">Reference proteome</keyword>
<dbReference type="AlphaFoldDB" id="K0R2A1"/>
<evidence type="ECO:0000313" key="8">
    <source>
        <dbReference type="Proteomes" id="UP000266841"/>
    </source>
</evidence>
<dbReference type="SUPFAM" id="SSF50199">
    <property type="entry name" value="Staphylococcal nuclease"/>
    <property type="match status" value="5"/>
</dbReference>
<feature type="domain" description="TNase-like" evidence="6">
    <location>
        <begin position="531"/>
        <end position="675"/>
    </location>
</feature>
<dbReference type="OMA" id="ARCADHH"/>
<dbReference type="Pfam" id="PF00565">
    <property type="entry name" value="SNase"/>
    <property type="match status" value="4"/>
</dbReference>
<keyword evidence="3" id="KW-0677">Repeat</keyword>
<keyword evidence="2 4" id="KW-0963">Cytoplasm</keyword>
<dbReference type="CDD" id="cd20379">
    <property type="entry name" value="Tudor_dTUD-like"/>
    <property type="match status" value="1"/>
</dbReference>
<reference evidence="7 8" key="1">
    <citation type="journal article" date="2012" name="Genome Biol.">
        <title>Genome and low-iron response of an oceanic diatom adapted to chronic iron limitation.</title>
        <authorList>
            <person name="Lommer M."/>
            <person name="Specht M."/>
            <person name="Roy A.S."/>
            <person name="Kraemer L."/>
            <person name="Andreson R."/>
            <person name="Gutowska M.A."/>
            <person name="Wolf J."/>
            <person name="Bergner S.V."/>
            <person name="Schilhabel M.B."/>
            <person name="Klostermeier U.C."/>
            <person name="Beiko R.G."/>
            <person name="Rosenstiel P."/>
            <person name="Hippler M."/>
            <person name="Laroche J."/>
        </authorList>
    </citation>
    <scope>NUCLEOTIDE SEQUENCE [LARGE SCALE GENOMIC DNA]</scope>
    <source>
        <strain evidence="7 8">CCMP1005</strain>
    </source>
</reference>
<dbReference type="Pfam" id="PF00567">
    <property type="entry name" value="TUDOR"/>
    <property type="match status" value="1"/>
</dbReference>
<dbReference type="PROSITE" id="PS50830">
    <property type="entry name" value="TNASE_3"/>
    <property type="match status" value="3"/>
</dbReference>
<evidence type="ECO:0000313" key="7">
    <source>
        <dbReference type="EMBL" id="EJK45269.1"/>
    </source>
</evidence>
<dbReference type="SUPFAM" id="SSF63748">
    <property type="entry name" value="Tudor/PWWP/MBT"/>
    <property type="match status" value="1"/>
</dbReference>
<comment type="subcellular location">
    <subcellularLocation>
        <location evidence="1 4">Cytoplasm</location>
    </subcellularLocation>
</comment>
<dbReference type="InterPro" id="IPR002999">
    <property type="entry name" value="Tudor"/>
</dbReference>
<feature type="domain" description="TNase-like" evidence="6">
    <location>
        <begin position="196"/>
        <end position="343"/>
    </location>
</feature>